<evidence type="ECO:0000313" key="2">
    <source>
        <dbReference type="Proteomes" id="UP000535501"/>
    </source>
</evidence>
<gene>
    <name evidence="1" type="ORF">HNQ75_000712</name>
</gene>
<evidence type="ECO:0000313" key="1">
    <source>
        <dbReference type="EMBL" id="MBB6178769.1"/>
    </source>
</evidence>
<reference evidence="1 2" key="1">
    <citation type="submission" date="2020-08" db="EMBL/GenBank/DDBJ databases">
        <title>Genomic Encyclopedia of Type Strains, Phase IV (KMG-IV): sequencing the most valuable type-strain genomes for metagenomic binning, comparative biology and taxonomic classification.</title>
        <authorList>
            <person name="Goeker M."/>
        </authorList>
    </citation>
    <scope>NUCLEOTIDE SEQUENCE [LARGE SCALE GENOMIC DNA]</scope>
    <source>
        <strain evidence="1 2">DSM 102134</strain>
    </source>
</reference>
<proteinExistence type="predicted"/>
<dbReference type="EMBL" id="JACHEJ010000001">
    <property type="protein sequence ID" value="MBB6178769.1"/>
    <property type="molecule type" value="Genomic_DNA"/>
</dbReference>
<comment type="caution">
    <text evidence="1">The sequence shown here is derived from an EMBL/GenBank/DDBJ whole genome shotgun (WGS) entry which is preliminary data.</text>
</comment>
<keyword evidence="2" id="KW-1185">Reference proteome</keyword>
<name>A0A7W9YVH5_9HYPH</name>
<protein>
    <submittedName>
        <fullName evidence="1">Uncharacterized protein</fullName>
    </submittedName>
</protein>
<accession>A0A7W9YVH5</accession>
<dbReference type="Proteomes" id="UP000535501">
    <property type="component" value="Unassembled WGS sequence"/>
</dbReference>
<dbReference type="AlphaFoldDB" id="A0A7W9YVH5"/>
<sequence length="123" mass="14659">MENLHLRIFQQQLRDQCQFFWLGVQSLEIGHKKNDHVQVWYGVQNILTAGANISKMLWGSKGRRADARRRLRESVEVSDDSPLRDVTMRNHYEHMDERIDRWWDSSEPKSMSTRTLDQEVFLA</sequence>
<dbReference type="RefSeq" id="WP_077546502.1">
    <property type="nucleotide sequence ID" value="NZ_JACHEJ010000001.1"/>
</dbReference>
<organism evidence="1 2">
    <name type="scientific">Pseudorhizobium flavum</name>
    <dbReference type="NCBI Taxonomy" id="1335061"/>
    <lineage>
        <taxon>Bacteria</taxon>
        <taxon>Pseudomonadati</taxon>
        <taxon>Pseudomonadota</taxon>
        <taxon>Alphaproteobacteria</taxon>
        <taxon>Hyphomicrobiales</taxon>
        <taxon>Rhizobiaceae</taxon>
        <taxon>Rhizobium/Agrobacterium group</taxon>
        <taxon>Pseudorhizobium</taxon>
    </lineage>
</organism>